<gene>
    <name evidence="1" type="ORF">SAMN05660313_02510</name>
</gene>
<keyword evidence="2" id="KW-1185">Reference proteome</keyword>
<dbReference type="Pfam" id="PF14063">
    <property type="entry name" value="DUF4254"/>
    <property type="match status" value="1"/>
</dbReference>
<evidence type="ECO:0008006" key="3">
    <source>
        <dbReference type="Google" id="ProtNLM"/>
    </source>
</evidence>
<dbReference type="EMBL" id="FPIY01000003">
    <property type="protein sequence ID" value="SFW56742.1"/>
    <property type="molecule type" value="Genomic_DNA"/>
</dbReference>
<proteinExistence type="predicted"/>
<sequence>MSKIDSMFSDFAFKIFNESIDKYHIKDDVYQSFSNPYPKDEIAHLLYRKNWIDTVQWHYEDIIRDPNIDPTSALVLKRKIDASNQDRTDLVEYIDSYFLDKYQSVQVKEGATINTESPAWAIDRLSILALKVYHMQEEATRTDASAEHKQKCQIKLDVLLEQKKDLSTAVDQLLADIEAGTKYMKVYKQMKMYNDDELNPVLRGK</sequence>
<dbReference type="STRING" id="76595.SAMN05660313_02510"/>
<evidence type="ECO:0000313" key="1">
    <source>
        <dbReference type="EMBL" id="SFW56742.1"/>
    </source>
</evidence>
<organism evidence="1 2">
    <name type="scientific">Cellulophaga fucicola</name>
    <dbReference type="NCBI Taxonomy" id="76595"/>
    <lineage>
        <taxon>Bacteria</taxon>
        <taxon>Pseudomonadati</taxon>
        <taxon>Bacteroidota</taxon>
        <taxon>Flavobacteriia</taxon>
        <taxon>Flavobacteriales</taxon>
        <taxon>Flavobacteriaceae</taxon>
        <taxon>Cellulophaga</taxon>
    </lineage>
</organism>
<reference evidence="2" key="1">
    <citation type="submission" date="2016-11" db="EMBL/GenBank/DDBJ databases">
        <authorList>
            <person name="Varghese N."/>
            <person name="Submissions S."/>
        </authorList>
    </citation>
    <scope>NUCLEOTIDE SEQUENCE [LARGE SCALE GENOMIC DNA]</scope>
    <source>
        <strain evidence="2">DSM 24786</strain>
    </source>
</reference>
<protein>
    <recommendedName>
        <fullName evidence="3">DUF4254 domain-containing protein</fullName>
    </recommendedName>
</protein>
<accession>A0A1K1QC09</accession>
<dbReference type="AlphaFoldDB" id="A0A1K1QC09"/>
<name>A0A1K1QC09_9FLAO</name>
<dbReference type="InterPro" id="IPR025350">
    <property type="entry name" value="DUF4254"/>
</dbReference>
<dbReference type="Proteomes" id="UP000183257">
    <property type="component" value="Unassembled WGS sequence"/>
</dbReference>
<evidence type="ECO:0000313" key="2">
    <source>
        <dbReference type="Proteomes" id="UP000183257"/>
    </source>
</evidence>